<organism evidence="1 2">
    <name type="scientific">Cirrhinus molitorella</name>
    <name type="common">mud carp</name>
    <dbReference type="NCBI Taxonomy" id="172907"/>
    <lineage>
        <taxon>Eukaryota</taxon>
        <taxon>Metazoa</taxon>
        <taxon>Chordata</taxon>
        <taxon>Craniata</taxon>
        <taxon>Vertebrata</taxon>
        <taxon>Euteleostomi</taxon>
        <taxon>Actinopterygii</taxon>
        <taxon>Neopterygii</taxon>
        <taxon>Teleostei</taxon>
        <taxon>Ostariophysi</taxon>
        <taxon>Cypriniformes</taxon>
        <taxon>Cyprinidae</taxon>
        <taxon>Labeoninae</taxon>
        <taxon>Labeonini</taxon>
        <taxon>Cirrhinus</taxon>
    </lineage>
</organism>
<dbReference type="EMBL" id="JAYMGO010000005">
    <property type="protein sequence ID" value="KAL1274566.1"/>
    <property type="molecule type" value="Genomic_DNA"/>
</dbReference>
<protein>
    <submittedName>
        <fullName evidence="1">Uncharacterized protein</fullName>
    </submittedName>
</protein>
<dbReference type="Proteomes" id="UP001558613">
    <property type="component" value="Unassembled WGS sequence"/>
</dbReference>
<name>A0ABR3NCW4_9TELE</name>
<evidence type="ECO:0000313" key="2">
    <source>
        <dbReference type="Proteomes" id="UP001558613"/>
    </source>
</evidence>
<reference evidence="1 2" key="1">
    <citation type="submission" date="2023-09" db="EMBL/GenBank/DDBJ databases">
        <authorList>
            <person name="Wang M."/>
        </authorList>
    </citation>
    <scope>NUCLEOTIDE SEQUENCE [LARGE SCALE GENOMIC DNA]</scope>
    <source>
        <strain evidence="1">GT-2023</strain>
        <tissue evidence="1">Liver</tissue>
    </source>
</reference>
<sequence>MTARKQILPITIEEQGLLGTNTLWWNARHWFTLILHCCYQRRIANRLWNGAEKFFHAVIPALGVSLLQIEVEITRYELISFMNTTKVMVEGIKEELRGLRWTALQNRLGD</sequence>
<accession>A0ABR3NCW4</accession>
<evidence type="ECO:0000313" key="1">
    <source>
        <dbReference type="EMBL" id="KAL1274566.1"/>
    </source>
</evidence>
<keyword evidence="2" id="KW-1185">Reference proteome</keyword>
<gene>
    <name evidence="1" type="ORF">QQF64_027380</name>
</gene>
<comment type="caution">
    <text evidence="1">The sequence shown here is derived from an EMBL/GenBank/DDBJ whole genome shotgun (WGS) entry which is preliminary data.</text>
</comment>
<proteinExistence type="predicted"/>